<reference evidence="1 2" key="3">
    <citation type="submission" date="2019-11" db="EMBL/GenBank/DDBJ databases">
        <title>A de novo genome assembly of a pear dwarfing rootstock.</title>
        <authorList>
            <person name="Wang F."/>
            <person name="Wang J."/>
            <person name="Li S."/>
            <person name="Zhang Y."/>
            <person name="Fang M."/>
            <person name="Ma L."/>
            <person name="Zhao Y."/>
            <person name="Jiang S."/>
        </authorList>
    </citation>
    <scope>NUCLEOTIDE SEQUENCE [LARGE SCALE GENOMIC DNA]</scope>
    <source>
        <strain evidence="1">S2</strain>
        <tissue evidence="1">Leaf</tissue>
    </source>
</reference>
<evidence type="ECO:0000313" key="1">
    <source>
        <dbReference type="EMBL" id="KAB2596589.1"/>
    </source>
</evidence>
<evidence type="ECO:0000313" key="2">
    <source>
        <dbReference type="Proteomes" id="UP000327157"/>
    </source>
</evidence>
<dbReference type="Proteomes" id="UP000327157">
    <property type="component" value="Chromosome 7"/>
</dbReference>
<name>A0A5N5F0F6_9ROSA</name>
<organism evidence="1 2">
    <name type="scientific">Pyrus ussuriensis x Pyrus communis</name>
    <dbReference type="NCBI Taxonomy" id="2448454"/>
    <lineage>
        <taxon>Eukaryota</taxon>
        <taxon>Viridiplantae</taxon>
        <taxon>Streptophyta</taxon>
        <taxon>Embryophyta</taxon>
        <taxon>Tracheophyta</taxon>
        <taxon>Spermatophyta</taxon>
        <taxon>Magnoliopsida</taxon>
        <taxon>eudicotyledons</taxon>
        <taxon>Gunneridae</taxon>
        <taxon>Pentapetalae</taxon>
        <taxon>rosids</taxon>
        <taxon>fabids</taxon>
        <taxon>Rosales</taxon>
        <taxon>Rosaceae</taxon>
        <taxon>Amygdaloideae</taxon>
        <taxon>Maleae</taxon>
        <taxon>Pyrus</taxon>
    </lineage>
</organism>
<comment type="caution">
    <text evidence="1">The sequence shown here is derived from an EMBL/GenBank/DDBJ whole genome shotgun (WGS) entry which is preliminary data.</text>
</comment>
<accession>A0A5N5F0F6</accession>
<protein>
    <submittedName>
        <fullName evidence="1">Uncharacterized protein</fullName>
    </submittedName>
</protein>
<dbReference type="AlphaFoldDB" id="A0A5N5F0F6"/>
<reference evidence="1 2" key="1">
    <citation type="submission" date="2019-09" db="EMBL/GenBank/DDBJ databases">
        <authorList>
            <person name="Ou C."/>
        </authorList>
    </citation>
    <scope>NUCLEOTIDE SEQUENCE [LARGE SCALE GENOMIC DNA]</scope>
    <source>
        <strain evidence="1">S2</strain>
        <tissue evidence="1">Leaf</tissue>
    </source>
</reference>
<reference evidence="2" key="2">
    <citation type="submission" date="2019-10" db="EMBL/GenBank/DDBJ databases">
        <title>A de novo genome assembly of a pear dwarfing rootstock.</title>
        <authorList>
            <person name="Wang F."/>
            <person name="Wang J."/>
            <person name="Li S."/>
            <person name="Zhang Y."/>
            <person name="Fang M."/>
            <person name="Ma L."/>
            <person name="Zhao Y."/>
            <person name="Jiang S."/>
        </authorList>
    </citation>
    <scope>NUCLEOTIDE SEQUENCE [LARGE SCALE GENOMIC DNA]</scope>
</reference>
<proteinExistence type="predicted"/>
<gene>
    <name evidence="1" type="ORF">D8674_032039</name>
</gene>
<sequence>MKSLVNLKLAAFSKMSRKASRIMVLYIASDNHSSARQRLEWPRTDLFGSDDSNSLEDILRKGFSTGAPMQELLLSRFLVKLKNYPKLKPCLESSIHLVVEIRYLRPNYIGPLLLISPVAQN</sequence>
<dbReference type="OrthoDB" id="1732535at2759"/>
<dbReference type="EMBL" id="SMOL01000781">
    <property type="protein sequence ID" value="KAB2596589.1"/>
    <property type="molecule type" value="Genomic_DNA"/>
</dbReference>
<keyword evidence="2" id="KW-1185">Reference proteome</keyword>